<evidence type="ECO:0000313" key="4">
    <source>
        <dbReference type="Proteomes" id="UP000702425"/>
    </source>
</evidence>
<proteinExistence type="predicted"/>
<dbReference type="PANTHER" id="PTHR33352">
    <property type="entry name" value="SLR1095 PROTEIN"/>
    <property type="match status" value="1"/>
</dbReference>
<dbReference type="Proteomes" id="UP000702425">
    <property type="component" value="Unassembled WGS sequence"/>
</dbReference>
<gene>
    <name evidence="3" type="ORF">E5S67_02795</name>
</gene>
<dbReference type="Gene3D" id="3.90.1570.10">
    <property type="entry name" value="tt1808, chain A"/>
    <property type="match status" value="1"/>
</dbReference>
<dbReference type="InterPro" id="IPR011335">
    <property type="entry name" value="Restrct_endonuc-II-like"/>
</dbReference>
<protein>
    <recommendedName>
        <fullName evidence="2">Putative restriction endonuclease domain-containing protein</fullName>
    </recommendedName>
</protein>
<dbReference type="SUPFAM" id="SSF52980">
    <property type="entry name" value="Restriction endonuclease-like"/>
    <property type="match status" value="1"/>
</dbReference>
<keyword evidence="4" id="KW-1185">Reference proteome</keyword>
<dbReference type="CDD" id="cd06260">
    <property type="entry name" value="DUF820-like"/>
    <property type="match status" value="1"/>
</dbReference>
<sequence>MTNIRLLNLGKKAMITQLQSPEKSKIVYPDDNGEPMSDNTEQFRLIVWIKENLELLFASVADVFVAGNLLWYPVEGNNKLAQAPDVLVAFGRPKRYRGSYQQWNEDNIPPQVVFEILSPGNRLTPMIQKFKFYERYGVEEYYLYNPEQVDLTIWQRRDQELEAVESADGWVSPRLGVRFQLSETELQIFGPNGSPFVSFVELAQLREQAESRAEQEQQRAEQERQRAEQAESLLEQQRSRSEALEARLRELGIDPNIL</sequence>
<evidence type="ECO:0000256" key="1">
    <source>
        <dbReference type="SAM" id="MobiDB-lite"/>
    </source>
</evidence>
<dbReference type="InterPro" id="IPR008538">
    <property type="entry name" value="Uma2"/>
</dbReference>
<dbReference type="PANTHER" id="PTHR33352:SF2">
    <property type="entry name" value="SLL0995 PROTEIN"/>
    <property type="match status" value="1"/>
</dbReference>
<feature type="domain" description="Putative restriction endonuclease" evidence="2">
    <location>
        <begin position="22"/>
        <end position="173"/>
    </location>
</feature>
<dbReference type="InterPro" id="IPR012296">
    <property type="entry name" value="Nuclease_put_TT1808"/>
</dbReference>
<evidence type="ECO:0000313" key="3">
    <source>
        <dbReference type="EMBL" id="NQE35066.1"/>
    </source>
</evidence>
<feature type="compositionally biased region" description="Basic and acidic residues" evidence="1">
    <location>
        <begin position="210"/>
        <end position="229"/>
    </location>
</feature>
<dbReference type="Pfam" id="PF05685">
    <property type="entry name" value="Uma2"/>
    <property type="match status" value="1"/>
</dbReference>
<organism evidence="3 4">
    <name type="scientific">Microcoleus asticus IPMA8</name>
    <dbReference type="NCBI Taxonomy" id="2563858"/>
    <lineage>
        <taxon>Bacteria</taxon>
        <taxon>Bacillati</taxon>
        <taxon>Cyanobacteriota</taxon>
        <taxon>Cyanophyceae</taxon>
        <taxon>Oscillatoriophycideae</taxon>
        <taxon>Oscillatoriales</taxon>
        <taxon>Microcoleaceae</taxon>
        <taxon>Microcoleus</taxon>
        <taxon>Microcoleus asticus</taxon>
    </lineage>
</organism>
<evidence type="ECO:0000259" key="2">
    <source>
        <dbReference type="Pfam" id="PF05685"/>
    </source>
</evidence>
<reference evidence="3 4" key="1">
    <citation type="journal article" date="2020" name="Sci. Rep.">
        <title>A novel cyanobacterial geosmin producer, revising GeoA distribution and dispersion patterns in Bacteria.</title>
        <authorList>
            <person name="Churro C."/>
            <person name="Semedo-Aguiar A.P."/>
            <person name="Silva A.D."/>
            <person name="Pereira-Leal J.B."/>
            <person name="Leite R.B."/>
        </authorList>
    </citation>
    <scope>NUCLEOTIDE SEQUENCE [LARGE SCALE GENOMIC DNA]</scope>
    <source>
        <strain evidence="3 4">IPMA8</strain>
    </source>
</reference>
<comment type="caution">
    <text evidence="3">The sequence shown here is derived from an EMBL/GenBank/DDBJ whole genome shotgun (WGS) entry which is preliminary data.</text>
</comment>
<dbReference type="EMBL" id="SRRZ01000046">
    <property type="protein sequence ID" value="NQE35066.1"/>
    <property type="molecule type" value="Genomic_DNA"/>
</dbReference>
<feature type="region of interest" description="Disordered" evidence="1">
    <location>
        <begin position="210"/>
        <end position="238"/>
    </location>
</feature>
<accession>A0ABX2CXC8</accession>
<name>A0ABX2CXC8_9CYAN</name>